<dbReference type="EMBL" id="RJJE01000009">
    <property type="protein sequence ID" value="RNI29708.1"/>
    <property type="molecule type" value="Genomic_DNA"/>
</dbReference>
<evidence type="ECO:0000256" key="1">
    <source>
        <dbReference type="ARBA" id="ARBA00004651"/>
    </source>
</evidence>
<dbReference type="NCBIfam" id="TIGR03954">
    <property type="entry name" value="integ_memb_HG"/>
    <property type="match status" value="1"/>
</dbReference>
<keyword evidence="9" id="KW-1185">Reference proteome</keyword>
<keyword evidence="4 6" id="KW-1133">Transmembrane helix</keyword>
<keyword evidence="2" id="KW-1003">Cell membrane</keyword>
<comment type="caution">
    <text evidence="8">The sequence shown here is derived from an EMBL/GenBank/DDBJ whole genome shotgun (WGS) entry which is preliminary data.</text>
</comment>
<evidence type="ECO:0000256" key="3">
    <source>
        <dbReference type="ARBA" id="ARBA00022692"/>
    </source>
</evidence>
<evidence type="ECO:0000259" key="7">
    <source>
        <dbReference type="Pfam" id="PF12823"/>
    </source>
</evidence>
<evidence type="ECO:0000313" key="9">
    <source>
        <dbReference type="Proteomes" id="UP000271010"/>
    </source>
</evidence>
<dbReference type="PANTHER" id="PTHR40077">
    <property type="entry name" value="MEMBRANE PROTEIN-RELATED"/>
    <property type="match status" value="1"/>
</dbReference>
<dbReference type="AlphaFoldDB" id="A0A3M9MY69"/>
<evidence type="ECO:0000256" key="4">
    <source>
        <dbReference type="ARBA" id="ARBA00022989"/>
    </source>
</evidence>
<dbReference type="GO" id="GO:0005886">
    <property type="term" value="C:plasma membrane"/>
    <property type="evidence" value="ECO:0007669"/>
    <property type="project" value="UniProtKB-SubCell"/>
</dbReference>
<gene>
    <name evidence="8" type="ORF">EFA69_09140</name>
</gene>
<evidence type="ECO:0000256" key="5">
    <source>
        <dbReference type="ARBA" id="ARBA00023136"/>
    </source>
</evidence>
<name>A0A3M9MY69_9BACT</name>
<keyword evidence="3 6" id="KW-0812">Transmembrane</keyword>
<evidence type="ECO:0000313" key="8">
    <source>
        <dbReference type="EMBL" id="RNI29708.1"/>
    </source>
</evidence>
<proteinExistence type="predicted"/>
<dbReference type="OrthoDB" id="1121311at2"/>
<dbReference type="RefSeq" id="WP_123132792.1">
    <property type="nucleotide sequence ID" value="NZ_JBHMAD010000007.1"/>
</dbReference>
<feature type="transmembrane region" description="Helical" evidence="6">
    <location>
        <begin position="72"/>
        <end position="91"/>
    </location>
</feature>
<keyword evidence="5 6" id="KW-0472">Membrane</keyword>
<protein>
    <submittedName>
        <fullName evidence="8">DUF3817 domain-containing protein</fullName>
    </submittedName>
</protein>
<reference evidence="8 9" key="1">
    <citation type="submission" date="2018-11" db="EMBL/GenBank/DDBJ databases">
        <title>Rufibacter latericius sp. nov., isolated from water in Baiyang Lake.</title>
        <authorList>
            <person name="Yang Y."/>
        </authorList>
    </citation>
    <scope>NUCLEOTIDE SEQUENCE [LARGE SCALE GENOMIC DNA]</scope>
    <source>
        <strain evidence="8 9">MCC P1</strain>
    </source>
</reference>
<feature type="domain" description="DUF3817" evidence="7">
    <location>
        <begin position="9"/>
        <end position="95"/>
    </location>
</feature>
<feature type="transmembrane region" description="Helical" evidence="6">
    <location>
        <begin position="45"/>
        <end position="66"/>
    </location>
</feature>
<evidence type="ECO:0000256" key="6">
    <source>
        <dbReference type="SAM" id="Phobius"/>
    </source>
</evidence>
<accession>A0A3M9MY69</accession>
<sequence>MSFPLNTSLGRFRLIAFIEGISYLILLFIAMPMKYLGGMEKAVRYPGMAHGVLFVLFAFLLLQVWVEYRWSFKKAAAAFFWSLIPFGSFYFDKKIANDKPAR</sequence>
<organism evidence="8 9">
    <name type="scientific">Rufibacter immobilis</name>
    <dbReference type="NCBI Taxonomy" id="1348778"/>
    <lineage>
        <taxon>Bacteria</taxon>
        <taxon>Pseudomonadati</taxon>
        <taxon>Bacteroidota</taxon>
        <taxon>Cytophagia</taxon>
        <taxon>Cytophagales</taxon>
        <taxon>Hymenobacteraceae</taxon>
        <taxon>Rufibacter</taxon>
    </lineage>
</organism>
<dbReference type="InterPro" id="IPR023845">
    <property type="entry name" value="DUF3817_TM"/>
</dbReference>
<comment type="subcellular location">
    <subcellularLocation>
        <location evidence="1">Cell membrane</location>
        <topology evidence="1">Multi-pass membrane protein</topology>
    </subcellularLocation>
</comment>
<dbReference type="PANTHER" id="PTHR40077:SF1">
    <property type="entry name" value="MEMBRANE PROTEIN"/>
    <property type="match status" value="1"/>
</dbReference>
<dbReference type="Proteomes" id="UP000271010">
    <property type="component" value="Unassembled WGS sequence"/>
</dbReference>
<evidence type="ECO:0000256" key="2">
    <source>
        <dbReference type="ARBA" id="ARBA00022475"/>
    </source>
</evidence>
<dbReference type="Pfam" id="PF12823">
    <property type="entry name" value="DUF3817"/>
    <property type="match status" value="1"/>
</dbReference>
<feature type="transmembrane region" description="Helical" evidence="6">
    <location>
        <begin position="12"/>
        <end position="33"/>
    </location>
</feature>